<dbReference type="Gene3D" id="3.60.21.10">
    <property type="match status" value="1"/>
</dbReference>
<feature type="domain" description="Calcineurin-like phosphoesterase" evidence="1">
    <location>
        <begin position="295"/>
        <end position="446"/>
    </location>
</feature>
<protein>
    <submittedName>
        <fullName evidence="2">Ser/Thr protein phosphatase family protein</fullName>
    </submittedName>
</protein>
<evidence type="ECO:0000313" key="2">
    <source>
        <dbReference type="EMBL" id="GAK50979.1"/>
    </source>
</evidence>
<name>A0A0S6VZ92_9BACT</name>
<dbReference type="GO" id="GO:0016791">
    <property type="term" value="F:phosphatase activity"/>
    <property type="evidence" value="ECO:0007669"/>
    <property type="project" value="TreeGrafter"/>
</dbReference>
<dbReference type="STRING" id="1499966.U14_02221"/>
<dbReference type="PANTHER" id="PTHR42850">
    <property type="entry name" value="METALLOPHOSPHOESTERASE"/>
    <property type="match status" value="1"/>
</dbReference>
<dbReference type="HOGENOM" id="CLU_536051_0_0_0"/>
<organism evidence="2">
    <name type="scientific">Candidatus Moduliflexus flocculans</name>
    <dbReference type="NCBI Taxonomy" id="1499966"/>
    <lineage>
        <taxon>Bacteria</taxon>
        <taxon>Candidatus Moduliflexota</taxon>
        <taxon>Candidatus Moduliflexia</taxon>
        <taxon>Candidatus Moduliflexales</taxon>
        <taxon>Candidatus Moduliflexaceae</taxon>
    </lineage>
</organism>
<dbReference type="EMBL" id="DF820456">
    <property type="protein sequence ID" value="GAK50979.1"/>
    <property type="molecule type" value="Genomic_DNA"/>
</dbReference>
<dbReference type="InterPro" id="IPR029052">
    <property type="entry name" value="Metallo-depent_PP-like"/>
</dbReference>
<reference evidence="2" key="1">
    <citation type="journal article" date="2015" name="PeerJ">
        <title>First genomic representation of candidate bacterial phylum KSB3 points to enhanced environmental sensing as a trigger of wastewater bulking.</title>
        <authorList>
            <person name="Sekiguchi Y."/>
            <person name="Ohashi A."/>
            <person name="Parks D.H."/>
            <person name="Yamauchi T."/>
            <person name="Tyson G.W."/>
            <person name="Hugenholtz P."/>
        </authorList>
    </citation>
    <scope>NUCLEOTIDE SEQUENCE [LARGE SCALE GENOMIC DNA]</scope>
</reference>
<dbReference type="GO" id="GO:0005737">
    <property type="term" value="C:cytoplasm"/>
    <property type="evidence" value="ECO:0007669"/>
    <property type="project" value="TreeGrafter"/>
</dbReference>
<dbReference type="PANTHER" id="PTHR42850:SF2">
    <property type="entry name" value="BLL5683 PROTEIN"/>
    <property type="match status" value="1"/>
</dbReference>
<gene>
    <name evidence="2" type="ORF">U14_02221</name>
</gene>
<evidence type="ECO:0000313" key="3">
    <source>
        <dbReference type="Proteomes" id="UP000030700"/>
    </source>
</evidence>
<dbReference type="Proteomes" id="UP000030700">
    <property type="component" value="Unassembled WGS sequence"/>
</dbReference>
<dbReference type="InterPro" id="IPR050126">
    <property type="entry name" value="Ap4A_hydrolase"/>
</dbReference>
<accession>A0A0S6VZ92</accession>
<evidence type="ECO:0000259" key="1">
    <source>
        <dbReference type="Pfam" id="PF00149"/>
    </source>
</evidence>
<proteinExistence type="predicted"/>
<keyword evidence="3" id="KW-1185">Reference proteome</keyword>
<dbReference type="AlphaFoldDB" id="A0A0S6VZ92"/>
<sequence length="537" mass="60990">MIKATWFPRPEALSDLDIVGPGGGIGEEGLYAKLIAPEALEWREKVGVMTPADGSAKASTRLLKSGGWVFKTDTHQQHADRAVLRAQLQRLVGIALNTDLWHPDKFWFLLRADDVWWPVSACPQLTIIRAATETVEKLAWWTKMIEMGFEISKTHHLGLDLNPSNFGFEEQARDRLYYVDDEAYAKHTLFDIAEAIVARLPEDLAITPDEWRVWGRQLSGIARAYCQHSDDWRHFLDGIRDYPLTPALSSARQGLMDGISAPTETLSFASPTDATPAPRFALQKQQLPQTPITCIFGDVHGNLPALNAVLKEAERLGADSYIFLGDAVSYGPFPKECIERIANMPKTVMLRGNHDHTVGTGIPENGSNRLAREMDSWTTQQLNSTEREWLLALPVEYQEDHWLCVHGSPLDQQRFYAYVYEMTYKNNLTYLEEHQLLVCFYGHTHVQFIYRRNVDGMDEKLLPEKIEIAEESGRLLINPGSVGQPRDGDPRAAFALWSRQERRFRFYRIPYPVDATIQAVKKAGLPEDLVYRLEVGR</sequence>
<dbReference type="SUPFAM" id="SSF56300">
    <property type="entry name" value="Metallo-dependent phosphatases"/>
    <property type="match status" value="1"/>
</dbReference>
<dbReference type="Pfam" id="PF00149">
    <property type="entry name" value="Metallophos"/>
    <property type="match status" value="1"/>
</dbReference>
<dbReference type="CDD" id="cd00838">
    <property type="entry name" value="MPP_superfamily"/>
    <property type="match status" value="1"/>
</dbReference>
<dbReference type="InterPro" id="IPR004843">
    <property type="entry name" value="Calcineurin-like_PHP"/>
</dbReference>